<dbReference type="SUPFAM" id="SSF47413">
    <property type="entry name" value="lambda repressor-like DNA-binding domains"/>
    <property type="match status" value="1"/>
</dbReference>
<dbReference type="SMART" id="SM00530">
    <property type="entry name" value="HTH_XRE"/>
    <property type="match status" value="1"/>
</dbReference>
<reference evidence="3" key="1">
    <citation type="journal article" date="2019" name="Int. J. Syst. Evol. Microbiol.">
        <title>The Global Catalogue of Microorganisms (GCM) 10K type strain sequencing project: providing services to taxonomists for standard genome sequencing and annotation.</title>
        <authorList>
            <consortium name="The Broad Institute Genomics Platform"/>
            <consortium name="The Broad Institute Genome Sequencing Center for Infectious Disease"/>
            <person name="Wu L."/>
            <person name="Ma J."/>
        </authorList>
    </citation>
    <scope>NUCLEOTIDE SEQUENCE [LARGE SCALE GENOMIC DNA]</scope>
    <source>
        <strain evidence="3">JCM 17316</strain>
    </source>
</reference>
<dbReference type="InterPro" id="IPR010982">
    <property type="entry name" value="Lambda_DNA-bd_dom_sf"/>
</dbReference>
<comment type="caution">
    <text evidence="2">The sequence shown here is derived from an EMBL/GenBank/DDBJ whole genome shotgun (WGS) entry which is preliminary data.</text>
</comment>
<dbReference type="CDD" id="cd00093">
    <property type="entry name" value="HTH_XRE"/>
    <property type="match status" value="1"/>
</dbReference>
<dbReference type="InterPro" id="IPR043917">
    <property type="entry name" value="DUF5753"/>
</dbReference>
<protein>
    <submittedName>
        <fullName evidence="2">Helix-turn-helix transcriptional regulator</fullName>
    </submittedName>
</protein>
<name>A0ABP7ZH92_9ACTN</name>
<sequence length="286" mass="31458">MTLQTPQSPQSALDMRHDLGKYLRSLRRRAGLTGVQLAEILGCHPSKISRIELGTTIPSPADVRAWCMHTGASDEAEDLAARAASVEVAYSTYRSTQRAGGLLRLQQEGVTELSERTRRWQAYESRVLPGILQTVAYASAILEVTAQRIDQPDNVEAAARARFALRRILDGPATFAYLIEEHVLREPLAGPEVMREQAEQLIADSRRANVSIGIVPMSPGGGPRVRHATENFTIFDETMVRVQLIPGRFTVTAPGDVAEYRAAFELLSSMAVYGDEARALIRDAMT</sequence>
<keyword evidence="3" id="KW-1185">Reference proteome</keyword>
<dbReference type="Gene3D" id="1.10.260.40">
    <property type="entry name" value="lambda repressor-like DNA-binding domains"/>
    <property type="match status" value="1"/>
</dbReference>
<dbReference type="Proteomes" id="UP001500266">
    <property type="component" value="Unassembled WGS sequence"/>
</dbReference>
<dbReference type="Pfam" id="PF13560">
    <property type="entry name" value="HTH_31"/>
    <property type="match status" value="1"/>
</dbReference>
<accession>A0ABP7ZH92</accession>
<dbReference type="EMBL" id="BAABDO010000157">
    <property type="protein sequence ID" value="GAA4157500.1"/>
    <property type="molecule type" value="Genomic_DNA"/>
</dbReference>
<gene>
    <name evidence="2" type="ORF">GCM10022416_59060</name>
</gene>
<dbReference type="PROSITE" id="PS50943">
    <property type="entry name" value="HTH_CROC1"/>
    <property type="match status" value="1"/>
</dbReference>
<feature type="domain" description="HTH cro/C1-type" evidence="1">
    <location>
        <begin position="23"/>
        <end position="59"/>
    </location>
</feature>
<evidence type="ECO:0000313" key="2">
    <source>
        <dbReference type="EMBL" id="GAA4157500.1"/>
    </source>
</evidence>
<dbReference type="Pfam" id="PF19054">
    <property type="entry name" value="DUF5753"/>
    <property type="match status" value="1"/>
</dbReference>
<evidence type="ECO:0000259" key="1">
    <source>
        <dbReference type="PROSITE" id="PS50943"/>
    </source>
</evidence>
<organism evidence="2 3">
    <name type="scientific">Actinomadura keratinilytica</name>
    <dbReference type="NCBI Taxonomy" id="547461"/>
    <lineage>
        <taxon>Bacteria</taxon>
        <taxon>Bacillati</taxon>
        <taxon>Actinomycetota</taxon>
        <taxon>Actinomycetes</taxon>
        <taxon>Streptosporangiales</taxon>
        <taxon>Thermomonosporaceae</taxon>
        <taxon>Actinomadura</taxon>
    </lineage>
</organism>
<proteinExistence type="predicted"/>
<evidence type="ECO:0000313" key="3">
    <source>
        <dbReference type="Proteomes" id="UP001500266"/>
    </source>
</evidence>
<dbReference type="InterPro" id="IPR001387">
    <property type="entry name" value="Cro/C1-type_HTH"/>
</dbReference>